<dbReference type="InterPro" id="IPR036102">
    <property type="entry name" value="OsmC/Ohrsf"/>
</dbReference>
<dbReference type="eggNOG" id="COG1764">
    <property type="taxonomic scope" value="Bacteria"/>
</dbReference>
<dbReference type="Proteomes" id="UP000023268">
    <property type="component" value="Unassembled WGS sequence"/>
</dbReference>
<dbReference type="Pfam" id="PF02566">
    <property type="entry name" value="OsmC"/>
    <property type="match status" value="1"/>
</dbReference>
<dbReference type="AlphaFoldDB" id="A0A016XE16"/>
<name>A0A016XE16_9BURK</name>
<evidence type="ECO:0000313" key="1">
    <source>
        <dbReference type="EMBL" id="EYC50135.1"/>
    </source>
</evidence>
<dbReference type="SUPFAM" id="SSF82784">
    <property type="entry name" value="OsmC-like"/>
    <property type="match status" value="1"/>
</dbReference>
<dbReference type="Gene3D" id="3.30.300.20">
    <property type="match status" value="1"/>
</dbReference>
<comment type="caution">
    <text evidence="1">The sequence shown here is derived from an EMBL/GenBank/DDBJ whole genome shotgun (WGS) entry which is preliminary data.</text>
</comment>
<organism evidence="1 2">
    <name type="scientific">Hylemonella gracilis str. Niagara R</name>
    <dbReference type="NCBI Taxonomy" id="1458275"/>
    <lineage>
        <taxon>Bacteria</taxon>
        <taxon>Pseudomonadati</taxon>
        <taxon>Pseudomonadota</taxon>
        <taxon>Betaproteobacteria</taxon>
        <taxon>Burkholderiales</taxon>
        <taxon>Comamonadaceae</taxon>
        <taxon>Hylemonella</taxon>
    </lineage>
</organism>
<protein>
    <submittedName>
        <fullName evidence="1">Peroxiredoxin</fullName>
    </submittedName>
</protein>
<accession>A0A016XE16</accession>
<evidence type="ECO:0000313" key="2">
    <source>
        <dbReference type="Proteomes" id="UP000023268"/>
    </source>
</evidence>
<dbReference type="STRING" id="1458275.AZ34_02950"/>
<proteinExistence type="predicted"/>
<dbReference type="EMBL" id="JEMG01000001">
    <property type="protein sequence ID" value="EYC50135.1"/>
    <property type="molecule type" value="Genomic_DNA"/>
</dbReference>
<dbReference type="OrthoDB" id="5297623at2"/>
<dbReference type="InterPro" id="IPR015946">
    <property type="entry name" value="KH_dom-like_a/b"/>
</dbReference>
<reference evidence="1 2" key="1">
    <citation type="submission" date="2014-02" db="EMBL/GenBank/DDBJ databases">
        <title>Draft Genome of Hylemonella gracilis isolated from the Niagara River.</title>
        <authorList>
            <person name="Pawlowski D.R."/>
            <person name="Koudelka G.B."/>
        </authorList>
    </citation>
    <scope>NUCLEOTIDE SEQUENCE [LARGE SCALE GENOMIC DNA]</scope>
    <source>
        <strain evidence="1 2">Niagara R</strain>
    </source>
</reference>
<sequence>MSNDSPNTAPHAVLRQRQDYQFDIDFGAPSPTLLTDENPPLGQGAGPSPVQLLCAAVGNCMADSLLFALRKFKQQPEPIGCEVRAEIGRNEQNRLRVLRLDVALTLGVPASQLEHLDRVLAQFEDFCTVGMSVAQGIPLRLSVKDASGQQLK</sequence>
<gene>
    <name evidence="1" type="ORF">AZ34_02950</name>
</gene>
<dbReference type="InterPro" id="IPR003718">
    <property type="entry name" value="OsmC/Ohr_fam"/>
</dbReference>
<dbReference type="RefSeq" id="WP_051509484.1">
    <property type="nucleotide sequence ID" value="NZ_JEMG01000001.1"/>
</dbReference>